<organism evidence="2 3">
    <name type="scientific">Candidatus Gottesmanbacteria bacterium GW2011_GWA1_48_13</name>
    <dbReference type="NCBI Taxonomy" id="1618439"/>
    <lineage>
        <taxon>Bacteria</taxon>
        <taxon>Candidatus Gottesmaniibacteriota</taxon>
    </lineage>
</organism>
<dbReference type="AlphaFoldDB" id="A0A0G1XLI1"/>
<reference evidence="2 3" key="1">
    <citation type="journal article" date="2015" name="Nature">
        <title>rRNA introns, odd ribosomes, and small enigmatic genomes across a large radiation of phyla.</title>
        <authorList>
            <person name="Brown C.T."/>
            <person name="Hug L.A."/>
            <person name="Thomas B.C."/>
            <person name="Sharon I."/>
            <person name="Castelle C.J."/>
            <person name="Singh A."/>
            <person name="Wilkins M.J."/>
            <person name="Williams K.H."/>
            <person name="Banfield J.F."/>
        </authorList>
    </citation>
    <scope>NUCLEOTIDE SEQUENCE [LARGE SCALE GENOMIC DNA]</scope>
</reference>
<evidence type="ECO:0000313" key="3">
    <source>
        <dbReference type="Proteomes" id="UP000034661"/>
    </source>
</evidence>
<evidence type="ECO:0000259" key="1">
    <source>
        <dbReference type="Pfam" id="PF01966"/>
    </source>
</evidence>
<proteinExistence type="predicted"/>
<dbReference type="EMBL" id="LCPJ01000025">
    <property type="protein sequence ID" value="KKU95185.1"/>
    <property type="molecule type" value="Genomic_DNA"/>
</dbReference>
<accession>A0A0G1XLI1</accession>
<dbReference type="Gene3D" id="1.10.3210.10">
    <property type="entry name" value="Hypothetical protein af1432"/>
    <property type="match status" value="1"/>
</dbReference>
<dbReference type="PANTHER" id="PTHR38659:SF1">
    <property type="entry name" value="METAL DEPENDENT PHOSPHOHYDROLASE"/>
    <property type="match status" value="1"/>
</dbReference>
<comment type="caution">
    <text evidence="2">The sequence shown here is derived from an EMBL/GenBank/DDBJ whole genome shotgun (WGS) entry which is preliminary data.</text>
</comment>
<sequence length="189" mass="21068">MELTKQQAIDLLHAHMQNANLRRHCYAVGYVMRALAGKLGGNPDEWEILGILHDADWEETKDTPDQHTRKTLAWLGELGISEGPLVHAFMSHNNRHTHLGELEGAMEWALETCDELTGFIVAVALVRPEKTLAAVSVESVLKKWKNKEFARAVDRSQIAQCEEKLGIPLAEFINVALTAMQEHAGELGL</sequence>
<protein>
    <recommendedName>
        <fullName evidence="1">HD domain-containing protein</fullName>
    </recommendedName>
</protein>
<name>A0A0G1XLI1_9BACT</name>
<dbReference type="InterPro" id="IPR006674">
    <property type="entry name" value="HD_domain"/>
</dbReference>
<feature type="domain" description="HD" evidence="1">
    <location>
        <begin position="23"/>
        <end position="97"/>
    </location>
</feature>
<dbReference type="Pfam" id="PF01966">
    <property type="entry name" value="HD"/>
    <property type="match status" value="1"/>
</dbReference>
<dbReference type="Proteomes" id="UP000034661">
    <property type="component" value="Unassembled WGS sequence"/>
</dbReference>
<dbReference type="SUPFAM" id="SSF109604">
    <property type="entry name" value="HD-domain/PDEase-like"/>
    <property type="match status" value="1"/>
</dbReference>
<evidence type="ECO:0000313" key="2">
    <source>
        <dbReference type="EMBL" id="KKU95185.1"/>
    </source>
</evidence>
<dbReference type="PANTHER" id="PTHR38659">
    <property type="entry name" value="METAL-DEPENDENT PHOSPHOHYDROLASE"/>
    <property type="match status" value="1"/>
</dbReference>
<gene>
    <name evidence="2" type="ORF">UY27_C0025G0017</name>
</gene>